<feature type="domain" description="DUF11" evidence="2">
    <location>
        <begin position="346"/>
        <end position="449"/>
    </location>
</feature>
<feature type="chain" id="PRO_5012991837" description="DUF11 domain-containing protein" evidence="1">
    <location>
        <begin position="26"/>
        <end position="1675"/>
    </location>
</feature>
<evidence type="ECO:0000256" key="1">
    <source>
        <dbReference type="SAM" id="SignalP"/>
    </source>
</evidence>
<gene>
    <name evidence="3" type="ORF">COA17_03310</name>
</gene>
<dbReference type="InterPro" id="IPR008969">
    <property type="entry name" value="CarboxyPept-like_regulatory"/>
</dbReference>
<dbReference type="InterPro" id="IPR047589">
    <property type="entry name" value="DUF11_rpt"/>
</dbReference>
<dbReference type="Gene3D" id="2.60.40.10">
    <property type="entry name" value="Immunoglobulins"/>
    <property type="match status" value="1"/>
</dbReference>
<dbReference type="Proteomes" id="UP000218784">
    <property type="component" value="Unassembled WGS sequence"/>
</dbReference>
<dbReference type="NCBIfam" id="TIGR01451">
    <property type="entry name" value="B_ant_repeat"/>
    <property type="match status" value="1"/>
</dbReference>
<proteinExistence type="predicted"/>
<dbReference type="EMBL" id="NWVD01000001">
    <property type="protein sequence ID" value="PCG10465.1"/>
    <property type="molecule type" value="Genomic_DNA"/>
</dbReference>
<feature type="signal peptide" evidence="1">
    <location>
        <begin position="1"/>
        <end position="25"/>
    </location>
</feature>
<evidence type="ECO:0000313" key="3">
    <source>
        <dbReference type="EMBL" id="PCG10465.1"/>
    </source>
</evidence>
<name>A0A2A4I3G7_9SPHN</name>
<evidence type="ECO:0000313" key="4">
    <source>
        <dbReference type="Proteomes" id="UP000218784"/>
    </source>
</evidence>
<organism evidence="3 4">
    <name type="scientific">Sphingomonas ginsenosidimutans</name>
    <dbReference type="NCBI Taxonomy" id="862134"/>
    <lineage>
        <taxon>Bacteria</taxon>
        <taxon>Pseudomonadati</taxon>
        <taxon>Pseudomonadota</taxon>
        <taxon>Alphaproteobacteria</taxon>
        <taxon>Sphingomonadales</taxon>
        <taxon>Sphingomonadaceae</taxon>
        <taxon>Sphingomonas</taxon>
    </lineage>
</organism>
<dbReference type="RefSeq" id="WP_096610141.1">
    <property type="nucleotide sequence ID" value="NZ_NWVD01000001.1"/>
</dbReference>
<protein>
    <recommendedName>
        <fullName evidence="2">DUF11 domain-containing protein</fullName>
    </recommendedName>
</protein>
<keyword evidence="4" id="KW-1185">Reference proteome</keyword>
<comment type="caution">
    <text evidence="3">The sequence shown here is derived from an EMBL/GenBank/DDBJ whole genome shotgun (WGS) entry which is preliminary data.</text>
</comment>
<evidence type="ECO:0000259" key="2">
    <source>
        <dbReference type="Pfam" id="PF01345"/>
    </source>
</evidence>
<dbReference type="InterPro" id="IPR013783">
    <property type="entry name" value="Ig-like_fold"/>
</dbReference>
<accession>A0A2A4I3G7</accession>
<dbReference type="Pfam" id="PF01345">
    <property type="entry name" value="DUF11"/>
    <property type="match status" value="1"/>
</dbReference>
<dbReference type="SUPFAM" id="SSF49464">
    <property type="entry name" value="Carboxypeptidase regulatory domain-like"/>
    <property type="match status" value="2"/>
</dbReference>
<reference evidence="3 4" key="1">
    <citation type="submission" date="2017-09" db="EMBL/GenBank/DDBJ databases">
        <title>Sphingomonas ginsenosidimutans KACC 14949, whole genome shotgun sequence.</title>
        <authorList>
            <person name="Feng G."/>
            <person name="Zhu H."/>
        </authorList>
    </citation>
    <scope>NUCLEOTIDE SEQUENCE [LARGE SCALE GENOMIC DNA]</scope>
    <source>
        <strain evidence="3 4">KACC 14949</strain>
    </source>
</reference>
<keyword evidence="1" id="KW-0732">Signal</keyword>
<dbReference type="InterPro" id="IPR001434">
    <property type="entry name" value="OmcB-like_DUF11"/>
</dbReference>
<sequence length="1675" mass="177388">MPIVRRLSLALAAALAMLVVAPARADDVARVTNVATLSLGAPDARVQVRSNAVTLDVDRTKHPTTLGFRLLPPGYALLGERCETTPALRYIPAPIDADTLSRAAPVAALDRRTPVILVLDNPGSNHDPAVREGATIHMTTDGYDGPVTLLETGPDTGSFAGGVSLGGNDPAAEACDVALERGGRMRLSFTEDPYSFGSVAEMLIDPAGEIFDSVTGTPVDGAQVTLLDEGGHPATVFGDDGVSRYPATVTSGGTVRDASGRTYVQPPGRYRFPLVAPGRYHLHVEPPAGYTAPSTRSPNDLAPLRNPGGRAFIINDASFGGTFVLSKPDPFYADVPVDRAGPSALLLTKTASVREASPGDIVQYRVTLANRTAVDARNVRVTDLLPLGLRYQPGSTRGADEPRVAADGRTLSFAIPVLRARATIGLRYVVTVTPGAPPGEAVNRVLASGSAGATGNEAAASVRLRPLLFSDGFTVIGRVTEGACGDPARRRKGVAGVRILLEDGTFVVTDRDGLYHLEGIRPGRHVVQLDRHGIPATHRAVACDADTRAAGDALSRFVDSDGGLLKRVDFQLAPTGRTADAATALPIAVAPDAIAAGNRDWFEGQAPGVAMLFPLADHNPRAPAVRVVFKHLSEQRVALTVNGVQSDPVAFDGTEARATGVAISRWSGIALADGDNRIEARVLAADGAVVTVITRIVHSSGTPAHAVAVPQASRLIADGVTRPLVAVRLTDRAGRPVRAGTSVPVRVEAPYAPALDVALDQRRRATAASPASPAAPAPAPVPAPIARVVGDDGIAFIELQPTTQAGAVRATVTLADAQASHDEPVRAWLAPGAAGWTIVGFGAGTIGHDILSRRGTVLPADRDGTILDGQLALYAKGRIKGSWLATIAYDSKRTRDRTRGLLGTIDPDRYYTVYGDATRQGYDAATAGKLYLRLERREVVALLGDYETGLRDTQLGRYSRTLTGAKIAYEGDRVTVTAFTAHTDELYGRDEIQGNGLSGPYRLSARDIVPNSDRLRIEVRDRLRPELIVSSTPMTRHIDYDIDPLAGTIRFRQPVLGRDAGRNPVFIVVDYESWGSVRKAVGGARAAVRIARGAVELGATALRDRTVGDAALLAVDARARLSADTQLRAEAATGGAHGLRAGTAWLAEAEHHGPALDLTAYARQQDAGFGLGQQNAVERGTRKIGLDGRLALTDRLSLTGTAWHQQQLLDGASRVAGDARLEWQRAHGTLFAGAQLARDRGLAGGVDRSSRLLTLGGTQALAGDRITLEAQTQVAPDGAKASVDFPIRHQLTAGWRVGPGIRLIGGYEIAEGRGFTAQTAQIGFDVAPWTGAKWTSTLNRQAAMRPVGGENGQRTYAQYGLNQSLPIGRRWTIDATLDASSTLRGQLPAGAAINAFHPVAAGGSLAQDGANDDHAAVTLGAAYRADRWSWNGRAEYRTSDSNTRYGLTTNVLRALGEGRTLASAVRGYAVRDRDGALALSLSADVALAWRPLDSDWSVLERLQLRHERADPGFTDRNVLGVPAFAGGYQATLRAINNLALHYRSGPEGEGHGWDATLYHGLKWVRGSFDADDYTGLTDAIGVDVRRDLGRRVDIGAQASVQHGWTNRTVAFSAGPTLGLSPARDVWITAGYNIAGYRDRDFAQDRYTRKGAFVTLRMKFDPDTLAGAGRMLGIGR</sequence>